<name>A0ABQ9FDF5_TEGGR</name>
<comment type="caution">
    <text evidence="3">The sequence shown here is derived from an EMBL/GenBank/DDBJ whole genome shotgun (WGS) entry which is preliminary data.</text>
</comment>
<dbReference type="Pfam" id="PF00160">
    <property type="entry name" value="Pro_isomerase"/>
    <property type="match status" value="1"/>
</dbReference>
<dbReference type="PROSITE" id="PS50072">
    <property type="entry name" value="CSA_PPIASE_2"/>
    <property type="match status" value="1"/>
</dbReference>
<dbReference type="PANTHER" id="PTHR11071">
    <property type="entry name" value="PEPTIDYL-PROLYL CIS-TRANS ISOMERASE"/>
    <property type="match status" value="1"/>
</dbReference>
<reference evidence="3 4" key="1">
    <citation type="submission" date="2022-12" db="EMBL/GenBank/DDBJ databases">
        <title>Chromosome-level genome of Tegillarca granosa.</title>
        <authorList>
            <person name="Kim J."/>
        </authorList>
    </citation>
    <scope>NUCLEOTIDE SEQUENCE [LARGE SCALE GENOMIC DNA]</scope>
    <source>
        <strain evidence="3">Teg-2019</strain>
        <tissue evidence="3">Adductor muscle</tissue>
    </source>
</reference>
<dbReference type="EMBL" id="JARBDR010000337">
    <property type="protein sequence ID" value="KAJ8315354.1"/>
    <property type="molecule type" value="Genomic_DNA"/>
</dbReference>
<evidence type="ECO:0000313" key="4">
    <source>
        <dbReference type="Proteomes" id="UP001217089"/>
    </source>
</evidence>
<gene>
    <name evidence="3" type="ORF">KUTeg_007504</name>
</gene>
<comment type="function">
    <text evidence="1">PPIases accelerate the folding of proteins. It catalyzes the cis-trans isomerization of proline imidic peptide bonds in oligopeptides.</text>
</comment>
<dbReference type="Gene3D" id="2.40.100.10">
    <property type="entry name" value="Cyclophilin-like"/>
    <property type="match status" value="1"/>
</dbReference>
<sequence length="290" mass="33215">MAGPQRIQVYGLLNNVDFQRARFCAERYPTLFPNIDVKGMLEFEWELFIDAKRKELRGETWAFNDKAVCFVGDKLMGPNEFLVWAEDNCNYEEFRPMPLFLTLTEQDYQTTLASTKHDFVYLSFTIADQPIGKLVIELFNDIVPKTCENFKALCTGEKGTSESSDYKLHYKNSLIHRIVKNGWVQGGDIYHSRGNGGESIYGPVFEDENFGISHTKRGIVGMANKGRHTNGSQFYITLQPSKWLDTKYVGFGQIIEGTETLKKIEAIETMNERPNSEIKIVDCGVCKYEF</sequence>
<keyword evidence="1" id="KW-0697">Rotamase</keyword>
<evidence type="ECO:0000259" key="2">
    <source>
        <dbReference type="PROSITE" id="PS50072"/>
    </source>
</evidence>
<dbReference type="PANTHER" id="PTHR11071:SF561">
    <property type="entry name" value="PEPTIDYL-PROLYL CIS-TRANS ISOMERASE D-RELATED"/>
    <property type="match status" value="1"/>
</dbReference>
<keyword evidence="1" id="KW-0413">Isomerase</keyword>
<comment type="catalytic activity">
    <reaction evidence="1">
        <text>[protein]-peptidylproline (omega=180) = [protein]-peptidylproline (omega=0)</text>
        <dbReference type="Rhea" id="RHEA:16237"/>
        <dbReference type="Rhea" id="RHEA-COMP:10747"/>
        <dbReference type="Rhea" id="RHEA-COMP:10748"/>
        <dbReference type="ChEBI" id="CHEBI:83833"/>
        <dbReference type="ChEBI" id="CHEBI:83834"/>
        <dbReference type="EC" id="5.2.1.8"/>
    </reaction>
</comment>
<comment type="similarity">
    <text evidence="1">Belongs to the cyclophilin-type PPIase family.</text>
</comment>
<dbReference type="EC" id="5.2.1.8" evidence="1"/>
<feature type="domain" description="PPIase cyclophilin-type" evidence="2">
    <location>
        <begin position="121"/>
        <end position="285"/>
    </location>
</feature>
<evidence type="ECO:0000313" key="3">
    <source>
        <dbReference type="EMBL" id="KAJ8315354.1"/>
    </source>
</evidence>
<dbReference type="SUPFAM" id="SSF50891">
    <property type="entry name" value="Cyclophilin-like"/>
    <property type="match status" value="1"/>
</dbReference>
<organism evidence="3 4">
    <name type="scientific">Tegillarca granosa</name>
    <name type="common">Malaysian cockle</name>
    <name type="synonym">Anadara granosa</name>
    <dbReference type="NCBI Taxonomy" id="220873"/>
    <lineage>
        <taxon>Eukaryota</taxon>
        <taxon>Metazoa</taxon>
        <taxon>Spiralia</taxon>
        <taxon>Lophotrochozoa</taxon>
        <taxon>Mollusca</taxon>
        <taxon>Bivalvia</taxon>
        <taxon>Autobranchia</taxon>
        <taxon>Pteriomorphia</taxon>
        <taxon>Arcoida</taxon>
        <taxon>Arcoidea</taxon>
        <taxon>Arcidae</taxon>
        <taxon>Tegillarca</taxon>
    </lineage>
</organism>
<keyword evidence="4" id="KW-1185">Reference proteome</keyword>
<dbReference type="InterPro" id="IPR002130">
    <property type="entry name" value="Cyclophilin-type_PPIase_dom"/>
</dbReference>
<dbReference type="PRINTS" id="PR00153">
    <property type="entry name" value="CSAPPISMRASE"/>
</dbReference>
<dbReference type="InterPro" id="IPR029000">
    <property type="entry name" value="Cyclophilin-like_dom_sf"/>
</dbReference>
<evidence type="ECO:0000256" key="1">
    <source>
        <dbReference type="RuleBase" id="RU363019"/>
    </source>
</evidence>
<protein>
    <recommendedName>
        <fullName evidence="1">Peptidyl-prolyl cis-trans isomerase</fullName>
        <shortName evidence="1">PPIase</shortName>
        <ecNumber evidence="1">5.2.1.8</ecNumber>
    </recommendedName>
</protein>
<accession>A0ABQ9FDF5</accession>
<dbReference type="Proteomes" id="UP001217089">
    <property type="component" value="Unassembled WGS sequence"/>
</dbReference>
<proteinExistence type="inferred from homology"/>